<dbReference type="InterPro" id="IPR025996">
    <property type="entry name" value="MT1864/Rv1816-like_C"/>
</dbReference>
<dbReference type="SUPFAM" id="SSF48498">
    <property type="entry name" value="Tetracyclin repressor-like, C-terminal domain"/>
    <property type="match status" value="1"/>
</dbReference>
<keyword evidence="1" id="KW-0805">Transcription regulation</keyword>
<evidence type="ECO:0000256" key="4">
    <source>
        <dbReference type="PROSITE-ProRule" id="PRU00335"/>
    </source>
</evidence>
<dbReference type="GO" id="GO:0000976">
    <property type="term" value="F:transcription cis-regulatory region binding"/>
    <property type="evidence" value="ECO:0007669"/>
    <property type="project" value="TreeGrafter"/>
</dbReference>
<dbReference type="GO" id="GO:0003700">
    <property type="term" value="F:DNA-binding transcription factor activity"/>
    <property type="evidence" value="ECO:0007669"/>
    <property type="project" value="TreeGrafter"/>
</dbReference>
<dbReference type="Proteomes" id="UP000614996">
    <property type="component" value="Unassembled WGS sequence"/>
</dbReference>
<accession>A0A8J4EPI3</accession>
<dbReference type="Pfam" id="PF13305">
    <property type="entry name" value="TetR_C_33"/>
    <property type="match status" value="1"/>
</dbReference>
<sequence>MRRAGKKQHYHHGDLRAALVDTAVELIAERGVAGFSLAEASRRLGVAVSAPYRHFADRDDLLAAVAVRACEVLNDTVTAESADAHTPTEALVAAARGYVRFGVDQRALFEAAFGGKLDRLRHPELLRATGPLKDAFLGAALALSDGDPDRAGSLALAVATTAHGHAVMAQLGTFGPGPDGAELAVTRAADTTRALLTGRAALPPLPNALHLDTPTP</sequence>
<dbReference type="EMBL" id="BOPO01000127">
    <property type="protein sequence ID" value="GIL30833.1"/>
    <property type="molecule type" value="Genomic_DNA"/>
</dbReference>
<organism evidence="6 7">
    <name type="scientific">Actinocatenispora comari</name>
    <dbReference type="NCBI Taxonomy" id="2807577"/>
    <lineage>
        <taxon>Bacteria</taxon>
        <taxon>Bacillati</taxon>
        <taxon>Actinomycetota</taxon>
        <taxon>Actinomycetes</taxon>
        <taxon>Micromonosporales</taxon>
        <taxon>Micromonosporaceae</taxon>
        <taxon>Actinocatenispora</taxon>
    </lineage>
</organism>
<gene>
    <name evidence="6" type="ORF">NUM_60870</name>
</gene>
<name>A0A8J4EPI3_9ACTN</name>
<dbReference type="Gene3D" id="1.10.357.10">
    <property type="entry name" value="Tetracycline Repressor, domain 2"/>
    <property type="match status" value="1"/>
</dbReference>
<evidence type="ECO:0000313" key="6">
    <source>
        <dbReference type="EMBL" id="GIL30833.1"/>
    </source>
</evidence>
<dbReference type="Pfam" id="PF00440">
    <property type="entry name" value="TetR_N"/>
    <property type="match status" value="1"/>
</dbReference>
<keyword evidence="2 4" id="KW-0238">DNA-binding</keyword>
<keyword evidence="3" id="KW-0804">Transcription</keyword>
<feature type="domain" description="HTH tetR-type" evidence="5">
    <location>
        <begin position="13"/>
        <end position="73"/>
    </location>
</feature>
<dbReference type="RefSeq" id="WP_207128414.1">
    <property type="nucleotide sequence ID" value="NZ_BOPO01000127.1"/>
</dbReference>
<keyword evidence="7" id="KW-1185">Reference proteome</keyword>
<feature type="DNA-binding region" description="H-T-H motif" evidence="4">
    <location>
        <begin position="36"/>
        <end position="55"/>
    </location>
</feature>
<protein>
    <submittedName>
        <fullName evidence="6">TetR family transcriptional regulator</fullName>
    </submittedName>
</protein>
<dbReference type="InterPro" id="IPR050109">
    <property type="entry name" value="HTH-type_TetR-like_transc_reg"/>
</dbReference>
<evidence type="ECO:0000313" key="7">
    <source>
        <dbReference type="Proteomes" id="UP000614996"/>
    </source>
</evidence>
<evidence type="ECO:0000259" key="5">
    <source>
        <dbReference type="PROSITE" id="PS50977"/>
    </source>
</evidence>
<dbReference type="AlphaFoldDB" id="A0A8J4EPI3"/>
<dbReference type="PANTHER" id="PTHR30055:SF220">
    <property type="entry name" value="TETR-FAMILY REGULATORY PROTEIN"/>
    <property type="match status" value="1"/>
</dbReference>
<dbReference type="SUPFAM" id="SSF46689">
    <property type="entry name" value="Homeodomain-like"/>
    <property type="match status" value="1"/>
</dbReference>
<reference evidence="7" key="1">
    <citation type="journal article" date="2021" name="Int. J. Syst. Evol. Microbiol.">
        <title>Actinocatenispora comari sp. nov., an endophytic actinomycete isolated from aerial parts of Comarum salesowianum.</title>
        <authorList>
            <person name="Oyunbileg N."/>
            <person name="Iizaka Y."/>
            <person name="Hamada M."/>
            <person name="Davaapurev B.O."/>
            <person name="Fukumoto A."/>
            <person name="Tsetseg B."/>
            <person name="Kato F."/>
            <person name="Tamura T."/>
            <person name="Batkhuu J."/>
            <person name="Anzai Y."/>
        </authorList>
    </citation>
    <scope>NUCLEOTIDE SEQUENCE [LARGE SCALE GENOMIC DNA]</scope>
    <source>
        <strain evidence="7">NUM-2625</strain>
    </source>
</reference>
<dbReference type="InterPro" id="IPR036271">
    <property type="entry name" value="Tet_transcr_reg_TetR-rel_C_sf"/>
</dbReference>
<dbReference type="PANTHER" id="PTHR30055">
    <property type="entry name" value="HTH-TYPE TRANSCRIPTIONAL REGULATOR RUTR"/>
    <property type="match status" value="1"/>
</dbReference>
<proteinExistence type="predicted"/>
<evidence type="ECO:0000256" key="1">
    <source>
        <dbReference type="ARBA" id="ARBA00023015"/>
    </source>
</evidence>
<evidence type="ECO:0000256" key="3">
    <source>
        <dbReference type="ARBA" id="ARBA00023163"/>
    </source>
</evidence>
<comment type="caution">
    <text evidence="6">The sequence shown here is derived from an EMBL/GenBank/DDBJ whole genome shotgun (WGS) entry which is preliminary data.</text>
</comment>
<dbReference type="PRINTS" id="PR00455">
    <property type="entry name" value="HTHTETR"/>
</dbReference>
<dbReference type="PROSITE" id="PS50977">
    <property type="entry name" value="HTH_TETR_2"/>
    <property type="match status" value="1"/>
</dbReference>
<evidence type="ECO:0000256" key="2">
    <source>
        <dbReference type="ARBA" id="ARBA00023125"/>
    </source>
</evidence>
<dbReference type="InterPro" id="IPR009057">
    <property type="entry name" value="Homeodomain-like_sf"/>
</dbReference>
<dbReference type="InterPro" id="IPR001647">
    <property type="entry name" value="HTH_TetR"/>
</dbReference>